<evidence type="ECO:0000313" key="2">
    <source>
        <dbReference type="EMBL" id="GCC31194.1"/>
    </source>
</evidence>
<dbReference type="Proteomes" id="UP000287033">
    <property type="component" value="Unassembled WGS sequence"/>
</dbReference>
<keyword evidence="3" id="KW-1185">Reference proteome</keyword>
<feature type="region of interest" description="Disordered" evidence="1">
    <location>
        <begin position="1"/>
        <end position="45"/>
    </location>
</feature>
<organism evidence="2 3">
    <name type="scientific">Chiloscyllium punctatum</name>
    <name type="common">Brownbanded bambooshark</name>
    <name type="synonym">Hemiscyllium punctatum</name>
    <dbReference type="NCBI Taxonomy" id="137246"/>
    <lineage>
        <taxon>Eukaryota</taxon>
        <taxon>Metazoa</taxon>
        <taxon>Chordata</taxon>
        <taxon>Craniata</taxon>
        <taxon>Vertebrata</taxon>
        <taxon>Chondrichthyes</taxon>
        <taxon>Elasmobranchii</taxon>
        <taxon>Galeomorphii</taxon>
        <taxon>Galeoidea</taxon>
        <taxon>Orectolobiformes</taxon>
        <taxon>Hemiscylliidae</taxon>
        <taxon>Chiloscyllium</taxon>
    </lineage>
</organism>
<evidence type="ECO:0000313" key="3">
    <source>
        <dbReference type="Proteomes" id="UP000287033"/>
    </source>
</evidence>
<feature type="compositionally biased region" description="Low complexity" evidence="1">
    <location>
        <begin position="26"/>
        <end position="37"/>
    </location>
</feature>
<dbReference type="EMBL" id="BEZZ01000348">
    <property type="protein sequence ID" value="GCC31194.1"/>
    <property type="molecule type" value="Genomic_DNA"/>
</dbReference>
<sequence length="122" mass="13294">MAAVAEGTHWAGQEEERSGPSPPLHPESSPLHPPQHSSRFEAYHKFRDNGQKEDCALDSWSRSLKFGQQRIPAVGTGMPASSSQRGDVGDQWSSAECVGSQQSDCMEAPYVGLLPRAFGKRL</sequence>
<comment type="caution">
    <text evidence="2">The sequence shown here is derived from an EMBL/GenBank/DDBJ whole genome shotgun (WGS) entry which is preliminary data.</text>
</comment>
<gene>
    <name evidence="2" type="ORF">chiPu_0009651</name>
</gene>
<proteinExistence type="predicted"/>
<evidence type="ECO:0000256" key="1">
    <source>
        <dbReference type="SAM" id="MobiDB-lite"/>
    </source>
</evidence>
<feature type="compositionally biased region" description="Polar residues" evidence="1">
    <location>
        <begin position="79"/>
        <end position="95"/>
    </location>
</feature>
<reference evidence="2 3" key="1">
    <citation type="journal article" date="2018" name="Nat. Ecol. Evol.">
        <title>Shark genomes provide insights into elasmobranch evolution and the origin of vertebrates.</title>
        <authorList>
            <person name="Hara Y"/>
            <person name="Yamaguchi K"/>
            <person name="Onimaru K"/>
            <person name="Kadota M"/>
            <person name="Koyanagi M"/>
            <person name="Keeley SD"/>
            <person name="Tatsumi K"/>
            <person name="Tanaka K"/>
            <person name="Motone F"/>
            <person name="Kageyama Y"/>
            <person name="Nozu R"/>
            <person name="Adachi N"/>
            <person name="Nishimura O"/>
            <person name="Nakagawa R"/>
            <person name="Tanegashima C"/>
            <person name="Kiyatake I"/>
            <person name="Matsumoto R"/>
            <person name="Murakumo K"/>
            <person name="Nishida K"/>
            <person name="Terakita A"/>
            <person name="Kuratani S"/>
            <person name="Sato K"/>
            <person name="Hyodo S Kuraku.S."/>
        </authorList>
    </citation>
    <scope>NUCLEOTIDE SEQUENCE [LARGE SCALE GENOMIC DNA]</scope>
</reference>
<dbReference type="AlphaFoldDB" id="A0A401SLC9"/>
<protein>
    <submittedName>
        <fullName evidence="2">Uncharacterized protein</fullName>
    </submittedName>
</protein>
<feature type="region of interest" description="Disordered" evidence="1">
    <location>
        <begin position="71"/>
        <end position="95"/>
    </location>
</feature>
<accession>A0A401SLC9</accession>
<name>A0A401SLC9_CHIPU</name>